<name>A0A4V3WLV0_CAMSN</name>
<keyword evidence="11" id="KW-1185">Reference proteome</keyword>
<organism evidence="10 11">
    <name type="scientific">Camellia sinensis var. sinensis</name>
    <name type="common">China tea</name>
    <dbReference type="NCBI Taxonomy" id="542762"/>
    <lineage>
        <taxon>Eukaryota</taxon>
        <taxon>Viridiplantae</taxon>
        <taxon>Streptophyta</taxon>
        <taxon>Embryophyta</taxon>
        <taxon>Tracheophyta</taxon>
        <taxon>Spermatophyta</taxon>
        <taxon>Magnoliopsida</taxon>
        <taxon>eudicotyledons</taxon>
        <taxon>Gunneridae</taxon>
        <taxon>Pentapetalae</taxon>
        <taxon>asterids</taxon>
        <taxon>Ericales</taxon>
        <taxon>Theaceae</taxon>
        <taxon>Camellia</taxon>
    </lineage>
</organism>
<evidence type="ECO:0000256" key="1">
    <source>
        <dbReference type="ARBA" id="ARBA00001961"/>
    </source>
</evidence>
<dbReference type="GO" id="GO:0046872">
    <property type="term" value="F:metal ion binding"/>
    <property type="evidence" value="ECO:0007669"/>
    <property type="project" value="UniProtKB-KW"/>
</dbReference>
<feature type="domain" description="Fe2OG dioxygenase" evidence="9">
    <location>
        <begin position="210"/>
        <end position="309"/>
    </location>
</feature>
<dbReference type="GO" id="GO:0051213">
    <property type="term" value="F:dioxygenase activity"/>
    <property type="evidence" value="ECO:0007669"/>
    <property type="project" value="UniProtKB-KW"/>
</dbReference>
<dbReference type="InterPro" id="IPR044861">
    <property type="entry name" value="IPNS-like_FE2OG_OXY"/>
</dbReference>
<dbReference type="InterPro" id="IPR050295">
    <property type="entry name" value="Plant_2OG-oxidoreductases"/>
</dbReference>
<dbReference type="AlphaFoldDB" id="A0A4V3WLV0"/>
<dbReference type="GO" id="GO:0016705">
    <property type="term" value="F:oxidoreductase activity, acting on paired donors, with incorporation or reduction of molecular oxygen"/>
    <property type="evidence" value="ECO:0007669"/>
    <property type="project" value="UniProtKB-ARBA"/>
</dbReference>
<keyword evidence="7" id="KW-0408">Iron</keyword>
<evidence type="ECO:0000256" key="3">
    <source>
        <dbReference type="ARBA" id="ARBA00022723"/>
    </source>
</evidence>
<dbReference type="PROSITE" id="PS51471">
    <property type="entry name" value="FE2OG_OXY"/>
    <property type="match status" value="1"/>
</dbReference>
<dbReference type="InterPro" id="IPR027443">
    <property type="entry name" value="IPNS-like_sf"/>
</dbReference>
<dbReference type="STRING" id="542762.A0A4V3WLV0"/>
<keyword evidence="8" id="KW-0284">Flavonoid biosynthesis</keyword>
<dbReference type="EMBL" id="SDRB02010484">
    <property type="protein sequence ID" value="THG06157.1"/>
    <property type="molecule type" value="Genomic_DNA"/>
</dbReference>
<reference evidence="10 11" key="1">
    <citation type="journal article" date="2018" name="Proc. Natl. Acad. Sci. U.S.A.">
        <title>Draft genome sequence of Camellia sinensis var. sinensis provides insights into the evolution of the tea genome and tea quality.</title>
        <authorList>
            <person name="Wei C."/>
            <person name="Yang H."/>
            <person name="Wang S."/>
            <person name="Zhao J."/>
            <person name="Liu C."/>
            <person name="Gao L."/>
            <person name="Xia E."/>
            <person name="Lu Y."/>
            <person name="Tai Y."/>
            <person name="She G."/>
            <person name="Sun J."/>
            <person name="Cao H."/>
            <person name="Tong W."/>
            <person name="Gao Q."/>
            <person name="Li Y."/>
            <person name="Deng W."/>
            <person name="Jiang X."/>
            <person name="Wang W."/>
            <person name="Chen Q."/>
            <person name="Zhang S."/>
            <person name="Li H."/>
            <person name="Wu J."/>
            <person name="Wang P."/>
            <person name="Li P."/>
            <person name="Shi C."/>
            <person name="Zheng F."/>
            <person name="Jian J."/>
            <person name="Huang B."/>
            <person name="Shan D."/>
            <person name="Shi M."/>
            <person name="Fang C."/>
            <person name="Yue Y."/>
            <person name="Li F."/>
            <person name="Li D."/>
            <person name="Wei S."/>
            <person name="Han B."/>
            <person name="Jiang C."/>
            <person name="Yin Y."/>
            <person name="Xia T."/>
            <person name="Zhang Z."/>
            <person name="Bennetzen J.L."/>
            <person name="Zhao S."/>
            <person name="Wan X."/>
        </authorList>
    </citation>
    <scope>NUCLEOTIDE SEQUENCE [LARGE SCALE GENOMIC DNA]</scope>
    <source>
        <strain evidence="11">cv. Shuchazao</strain>
        <tissue evidence="10">Leaf</tissue>
    </source>
</reference>
<evidence type="ECO:0000256" key="6">
    <source>
        <dbReference type="ARBA" id="ARBA00023002"/>
    </source>
</evidence>
<dbReference type="GO" id="GO:0046148">
    <property type="term" value="P:pigment biosynthetic process"/>
    <property type="evidence" value="ECO:0007669"/>
    <property type="project" value="UniProtKB-ARBA"/>
</dbReference>
<evidence type="ECO:0000256" key="4">
    <source>
        <dbReference type="ARBA" id="ARBA00022896"/>
    </source>
</evidence>
<protein>
    <recommendedName>
        <fullName evidence="9">Fe2OG dioxygenase domain-containing protein</fullName>
    </recommendedName>
</protein>
<accession>A0A4V3WLV0</accession>
<evidence type="ECO:0000256" key="5">
    <source>
        <dbReference type="ARBA" id="ARBA00022964"/>
    </source>
</evidence>
<dbReference type="SUPFAM" id="SSF51197">
    <property type="entry name" value="Clavaminate synthase-like"/>
    <property type="match status" value="1"/>
</dbReference>
<evidence type="ECO:0000313" key="11">
    <source>
        <dbReference type="Proteomes" id="UP000306102"/>
    </source>
</evidence>
<evidence type="ECO:0000313" key="10">
    <source>
        <dbReference type="EMBL" id="THG06157.1"/>
    </source>
</evidence>
<evidence type="ECO:0000256" key="8">
    <source>
        <dbReference type="ARBA" id="ARBA00023241"/>
    </source>
</evidence>
<sequence>MTTVAAPRVQSLATSGIESIPKEYVRPKEELTGIGNIFEEEKNEEGPQVPTIDLKDIDSEVEEVRERCREALKKAAVDWGVMHLVNHGIAEDVRERVKVAGEGFFEQPVEEKEKYANDPDDGNLQGYGSKLANNACGQLEWEDYFFHLAYPEDKCDMSIWPKTPTDYIPATVEYAKQLRALTTKTLSILSLGLGLEENRLEKEVGGKEELLLQMKINYYPKCPQPELALGVEAHTDLSAVSFILPSMVPGLQLFYEGKWITAKCVPNSIIMLIGDTVEILSNGKYKSILHRGLVNKEKVRISWAVFCEPPKEKIILKPLPETVSEAEPPLFPPRTFAQHIQHKFWREFLWTVGSPEKFGEKSEKFGENFSGQWEVQRNLERSQRNLARISLDSGKSREIWREVREIWREFLWTVGSPEKFGEKSEKFGENFSGQWEVQRNLERSQRNLARISLDSGKSREIWREVREIWREFLWTVGSPEKFGEKSEKFGENFSGQWEVQRNLERSQRNLARISLDSGKSREIWREVREIWREFLWTVGSPEKFGEKSEKFGENFSGQWEVQINLKRSPEKFGIR</sequence>
<dbReference type="GO" id="GO:0031418">
    <property type="term" value="F:L-ascorbic acid binding"/>
    <property type="evidence" value="ECO:0007669"/>
    <property type="project" value="UniProtKB-KW"/>
</dbReference>
<gene>
    <name evidence="10" type="ORF">TEA_014163</name>
</gene>
<evidence type="ECO:0000259" key="9">
    <source>
        <dbReference type="PROSITE" id="PS51471"/>
    </source>
</evidence>
<comment type="similarity">
    <text evidence="2">Belongs to the iron/ascorbate-dependent oxidoreductase family.</text>
</comment>
<proteinExistence type="inferred from homology"/>
<dbReference type="PANTHER" id="PTHR47991">
    <property type="entry name" value="OXOGLUTARATE/IRON-DEPENDENT DIOXYGENASE"/>
    <property type="match status" value="1"/>
</dbReference>
<dbReference type="InterPro" id="IPR005123">
    <property type="entry name" value="Oxoglu/Fe-dep_dioxygenase_dom"/>
</dbReference>
<dbReference type="FunFam" id="2.60.120.330:FF:000009">
    <property type="entry name" value="Flavonol synthase"/>
    <property type="match status" value="1"/>
</dbReference>
<evidence type="ECO:0000256" key="2">
    <source>
        <dbReference type="ARBA" id="ARBA00008056"/>
    </source>
</evidence>
<dbReference type="Gene3D" id="2.60.120.330">
    <property type="entry name" value="B-lactam Antibiotic, Isopenicillin N Synthase, Chain"/>
    <property type="match status" value="1"/>
</dbReference>
<keyword evidence="4" id="KW-0847">Vitamin C</keyword>
<keyword evidence="5" id="KW-0223">Dioxygenase</keyword>
<dbReference type="Pfam" id="PF03171">
    <property type="entry name" value="2OG-FeII_Oxy"/>
    <property type="match status" value="1"/>
</dbReference>
<keyword evidence="6" id="KW-0560">Oxidoreductase</keyword>
<dbReference type="InterPro" id="IPR026992">
    <property type="entry name" value="DIOX_N"/>
</dbReference>
<comment type="cofactor">
    <cofactor evidence="1">
        <name>L-ascorbate</name>
        <dbReference type="ChEBI" id="CHEBI:38290"/>
    </cofactor>
</comment>
<dbReference type="GO" id="GO:0009813">
    <property type="term" value="P:flavonoid biosynthetic process"/>
    <property type="evidence" value="ECO:0007669"/>
    <property type="project" value="UniProtKB-KW"/>
</dbReference>
<dbReference type="Pfam" id="PF14226">
    <property type="entry name" value="DIOX_N"/>
    <property type="match status" value="1"/>
</dbReference>
<keyword evidence="3" id="KW-0479">Metal-binding</keyword>
<comment type="caution">
    <text evidence="10">The sequence shown here is derived from an EMBL/GenBank/DDBJ whole genome shotgun (WGS) entry which is preliminary data.</text>
</comment>
<evidence type="ECO:0000256" key="7">
    <source>
        <dbReference type="ARBA" id="ARBA00023004"/>
    </source>
</evidence>
<dbReference type="Proteomes" id="UP000306102">
    <property type="component" value="Unassembled WGS sequence"/>
</dbReference>